<feature type="domain" description="RNA polymerase sigma-70 region 2" evidence="6">
    <location>
        <begin position="13"/>
        <end position="80"/>
    </location>
</feature>
<dbReference type="InterPro" id="IPR036388">
    <property type="entry name" value="WH-like_DNA-bd_sf"/>
</dbReference>
<proteinExistence type="inferred from homology"/>
<comment type="similarity">
    <text evidence="1">Belongs to the sigma-70 factor family. ECF subfamily.</text>
</comment>
<gene>
    <name evidence="8" type="ORF">Q664_32970</name>
</gene>
<evidence type="ECO:0000313" key="8">
    <source>
        <dbReference type="EMBL" id="KFA89703.1"/>
    </source>
</evidence>
<comment type="caution">
    <text evidence="8">The sequence shown here is derived from an EMBL/GenBank/DDBJ whole genome shotgun (WGS) entry which is preliminary data.</text>
</comment>
<dbReference type="SUPFAM" id="SSF88946">
    <property type="entry name" value="Sigma2 domain of RNA polymerase sigma factors"/>
    <property type="match status" value="1"/>
</dbReference>
<evidence type="ECO:0000313" key="9">
    <source>
        <dbReference type="Proteomes" id="UP000028547"/>
    </source>
</evidence>
<protein>
    <submittedName>
        <fullName evidence="8">RNA polymerase sigma factor RpoE1</fullName>
    </submittedName>
</protein>
<dbReference type="Pfam" id="PF08281">
    <property type="entry name" value="Sigma70_r4_2"/>
    <property type="match status" value="1"/>
</dbReference>
<keyword evidence="2" id="KW-0805">Transcription regulation</keyword>
<dbReference type="Pfam" id="PF04542">
    <property type="entry name" value="Sigma70_r2"/>
    <property type="match status" value="1"/>
</dbReference>
<name>A0A084SML8_9BACT</name>
<dbReference type="GO" id="GO:0006352">
    <property type="term" value="P:DNA-templated transcription initiation"/>
    <property type="evidence" value="ECO:0007669"/>
    <property type="project" value="InterPro"/>
</dbReference>
<evidence type="ECO:0000256" key="3">
    <source>
        <dbReference type="ARBA" id="ARBA00023082"/>
    </source>
</evidence>
<evidence type="ECO:0000256" key="1">
    <source>
        <dbReference type="ARBA" id="ARBA00010641"/>
    </source>
</evidence>
<dbReference type="Proteomes" id="UP000028547">
    <property type="component" value="Unassembled WGS sequence"/>
</dbReference>
<dbReference type="Gene3D" id="1.10.10.10">
    <property type="entry name" value="Winged helix-like DNA-binding domain superfamily/Winged helix DNA-binding domain"/>
    <property type="match status" value="1"/>
</dbReference>
<keyword evidence="4" id="KW-0238">DNA-binding</keyword>
<keyword evidence="5" id="KW-0804">Transcription</keyword>
<dbReference type="InterPro" id="IPR013325">
    <property type="entry name" value="RNA_pol_sigma_r2"/>
</dbReference>
<sequence>MSGNERARFEAEVEALMPRLHRFCLTLCKDREEAEDLLQDSLVRAYLHRDSYQGHGSFFGWLCGIIRNQFIEGRRSAARRRSLLDSVLEGASSVLGTLFTGGVEQPDPEARACQSEQSAMLLRALHALPEKYRLVVLLCDVEELGYEEVASILGVPVGTVKSRHFRGRAQLGTAFQAELDQQACAVRTGGGS</sequence>
<dbReference type="PANTHER" id="PTHR43133">
    <property type="entry name" value="RNA POLYMERASE ECF-TYPE SIGMA FACTO"/>
    <property type="match status" value="1"/>
</dbReference>
<dbReference type="CDD" id="cd06171">
    <property type="entry name" value="Sigma70_r4"/>
    <property type="match status" value="1"/>
</dbReference>
<dbReference type="Gene3D" id="1.10.1740.10">
    <property type="match status" value="1"/>
</dbReference>
<dbReference type="SUPFAM" id="SSF88659">
    <property type="entry name" value="Sigma3 and sigma4 domains of RNA polymerase sigma factors"/>
    <property type="match status" value="1"/>
</dbReference>
<dbReference type="InterPro" id="IPR014284">
    <property type="entry name" value="RNA_pol_sigma-70_dom"/>
</dbReference>
<dbReference type="PANTHER" id="PTHR43133:SF8">
    <property type="entry name" value="RNA POLYMERASE SIGMA FACTOR HI_1459-RELATED"/>
    <property type="match status" value="1"/>
</dbReference>
<reference evidence="8 9" key="1">
    <citation type="submission" date="2014-07" db="EMBL/GenBank/DDBJ databases">
        <title>Draft Genome Sequence of Gephyronic Acid Producer, Cystobacter violaceus Strain Cb vi76.</title>
        <authorList>
            <person name="Stevens D.C."/>
            <person name="Young J."/>
            <person name="Carmichael R."/>
            <person name="Tan J."/>
            <person name="Taylor R.E."/>
        </authorList>
    </citation>
    <scope>NUCLEOTIDE SEQUENCE [LARGE SCALE GENOMIC DNA]</scope>
    <source>
        <strain evidence="8 9">Cb vi76</strain>
    </source>
</reference>
<dbReference type="InterPro" id="IPR013249">
    <property type="entry name" value="RNA_pol_sigma70_r4_t2"/>
</dbReference>
<keyword evidence="3" id="KW-0731">Sigma factor</keyword>
<evidence type="ECO:0000259" key="7">
    <source>
        <dbReference type="Pfam" id="PF08281"/>
    </source>
</evidence>
<dbReference type="GO" id="GO:0003677">
    <property type="term" value="F:DNA binding"/>
    <property type="evidence" value="ECO:0007669"/>
    <property type="project" value="UniProtKB-KW"/>
</dbReference>
<feature type="domain" description="RNA polymerase sigma factor 70 region 4 type 2" evidence="7">
    <location>
        <begin position="120"/>
        <end position="171"/>
    </location>
</feature>
<evidence type="ECO:0000259" key="6">
    <source>
        <dbReference type="Pfam" id="PF04542"/>
    </source>
</evidence>
<evidence type="ECO:0000256" key="2">
    <source>
        <dbReference type="ARBA" id="ARBA00023015"/>
    </source>
</evidence>
<dbReference type="InterPro" id="IPR007627">
    <property type="entry name" value="RNA_pol_sigma70_r2"/>
</dbReference>
<dbReference type="InterPro" id="IPR013324">
    <property type="entry name" value="RNA_pol_sigma_r3/r4-like"/>
</dbReference>
<dbReference type="NCBIfam" id="TIGR02937">
    <property type="entry name" value="sigma70-ECF"/>
    <property type="match status" value="1"/>
</dbReference>
<accession>A0A084SML8</accession>
<organism evidence="8 9">
    <name type="scientific">Archangium violaceum Cb vi76</name>
    <dbReference type="NCBI Taxonomy" id="1406225"/>
    <lineage>
        <taxon>Bacteria</taxon>
        <taxon>Pseudomonadati</taxon>
        <taxon>Myxococcota</taxon>
        <taxon>Myxococcia</taxon>
        <taxon>Myxococcales</taxon>
        <taxon>Cystobacterineae</taxon>
        <taxon>Archangiaceae</taxon>
        <taxon>Archangium</taxon>
    </lineage>
</organism>
<dbReference type="InterPro" id="IPR039425">
    <property type="entry name" value="RNA_pol_sigma-70-like"/>
</dbReference>
<dbReference type="GO" id="GO:0016987">
    <property type="term" value="F:sigma factor activity"/>
    <property type="evidence" value="ECO:0007669"/>
    <property type="project" value="UniProtKB-KW"/>
</dbReference>
<evidence type="ECO:0000256" key="5">
    <source>
        <dbReference type="ARBA" id="ARBA00023163"/>
    </source>
</evidence>
<dbReference type="AlphaFoldDB" id="A0A084SML8"/>
<evidence type="ECO:0000256" key="4">
    <source>
        <dbReference type="ARBA" id="ARBA00023125"/>
    </source>
</evidence>
<dbReference type="EMBL" id="JPMI01000233">
    <property type="protein sequence ID" value="KFA89703.1"/>
    <property type="molecule type" value="Genomic_DNA"/>
</dbReference>